<evidence type="ECO:0000256" key="3">
    <source>
        <dbReference type="ARBA" id="ARBA00023027"/>
    </source>
</evidence>
<dbReference type="SUPFAM" id="SSF51735">
    <property type="entry name" value="NAD(P)-binding Rossmann-fold domains"/>
    <property type="match status" value="1"/>
</dbReference>
<dbReference type="GO" id="GO:0004617">
    <property type="term" value="F:phosphoglycerate dehydrogenase activity"/>
    <property type="evidence" value="ECO:0007669"/>
    <property type="project" value="UniProtKB-EC"/>
</dbReference>
<dbReference type="InterPro" id="IPR050857">
    <property type="entry name" value="D-2-hydroxyacid_DH"/>
</dbReference>
<dbReference type="GO" id="GO:0051287">
    <property type="term" value="F:NAD binding"/>
    <property type="evidence" value="ECO:0007669"/>
    <property type="project" value="InterPro"/>
</dbReference>
<keyword evidence="2 4" id="KW-0560">Oxidoreductase</keyword>
<evidence type="ECO:0000256" key="2">
    <source>
        <dbReference type="ARBA" id="ARBA00023002"/>
    </source>
</evidence>
<protein>
    <submittedName>
        <fullName evidence="7">D-3-phosphoglycerate dehydrogenase (SerA, PHGDH)</fullName>
        <ecNumber evidence="7">1.1.1.95</ecNumber>
    </submittedName>
</protein>
<evidence type="ECO:0000256" key="1">
    <source>
        <dbReference type="ARBA" id="ARBA00005854"/>
    </source>
</evidence>
<dbReference type="AlphaFoldDB" id="A0A075FRZ2"/>
<evidence type="ECO:0000259" key="6">
    <source>
        <dbReference type="Pfam" id="PF02826"/>
    </source>
</evidence>
<dbReference type="PANTHER" id="PTHR42789">
    <property type="entry name" value="D-ISOMER SPECIFIC 2-HYDROXYACID DEHYDROGENASE FAMILY PROTEIN (AFU_ORTHOLOGUE AFUA_6G10090)"/>
    <property type="match status" value="1"/>
</dbReference>
<gene>
    <name evidence="7" type="primary">PHGDH</name>
    <name evidence="7" type="synonym">serA</name>
</gene>
<dbReference type="CDD" id="cd12173">
    <property type="entry name" value="PGDH_4"/>
    <property type="match status" value="1"/>
</dbReference>
<dbReference type="Gene3D" id="3.40.50.720">
    <property type="entry name" value="NAD(P)-binding Rossmann-like Domain"/>
    <property type="match status" value="2"/>
</dbReference>
<dbReference type="InterPro" id="IPR006139">
    <property type="entry name" value="D-isomer_2_OHA_DH_cat_dom"/>
</dbReference>
<evidence type="ECO:0000256" key="4">
    <source>
        <dbReference type="RuleBase" id="RU003719"/>
    </source>
</evidence>
<feature type="domain" description="D-isomer specific 2-hydroxyacid dehydrogenase NAD-binding" evidence="6">
    <location>
        <begin position="117"/>
        <end position="299"/>
    </location>
</feature>
<organism evidence="7">
    <name type="scientific">uncultured marine group II/III euryarchaeote AD1000_20_C05</name>
    <dbReference type="NCBI Taxonomy" id="1457735"/>
    <lineage>
        <taxon>Archaea</taxon>
        <taxon>Methanobacteriati</taxon>
        <taxon>Methanobacteriota</taxon>
        <taxon>environmental samples</taxon>
    </lineage>
</organism>
<feature type="domain" description="D-isomer specific 2-hydroxyacid dehydrogenase catalytic" evidence="5">
    <location>
        <begin position="11"/>
        <end position="331"/>
    </location>
</feature>
<dbReference type="PANTHER" id="PTHR42789:SF1">
    <property type="entry name" value="D-ISOMER SPECIFIC 2-HYDROXYACID DEHYDROGENASE FAMILY PROTEIN (AFU_ORTHOLOGUE AFUA_6G10090)"/>
    <property type="match status" value="1"/>
</dbReference>
<keyword evidence="3" id="KW-0520">NAD</keyword>
<sequence length="331" mass="34854">MLGRERFVGRIAVTDGMADAAVSILEGAGHEVIVAHYSADELRAGALAGFDAVVVRSATKMTSEVIRASCSVGRLGFIGRAGVGVDNIDIDSATKNGIVVCNTPGASTRSVVELTIGHLIASTRFIVRADRSLRLGDWAKKSLRGSELRGKRLGLIGFGRISRGVAELASAFGMEVRAFDPFVSAEQAAEVGCLMHDDVDDVFRSCTHISVHCNLSDDTHHLVNTDRLAMMPGSAPDGTHCGNHVVNCARGGIVDEVAVLDALDDGTLASAALDVFEVEPAGDNPLVLHERFHGSPHIGAATLEAQTRVGTEMAGLLISFFEGEKPESTIN</sequence>
<dbReference type="EC" id="1.1.1.95" evidence="7"/>
<dbReference type="Pfam" id="PF00389">
    <property type="entry name" value="2-Hacid_dh"/>
    <property type="match status" value="1"/>
</dbReference>
<dbReference type="InterPro" id="IPR006140">
    <property type="entry name" value="D-isomer_DH_NAD-bd"/>
</dbReference>
<dbReference type="SUPFAM" id="SSF52283">
    <property type="entry name" value="Formate/glycerate dehydrogenase catalytic domain-like"/>
    <property type="match status" value="1"/>
</dbReference>
<proteinExistence type="inferred from homology"/>
<reference evidence="7" key="1">
    <citation type="journal article" date="2014" name="Genome Biol. Evol.">
        <title>Pangenome evidence for extensive interdomain horizontal transfer affecting lineage core and shell genes in uncultured planktonic thaumarchaeota and euryarchaeota.</title>
        <authorList>
            <person name="Deschamps P."/>
            <person name="Zivanovic Y."/>
            <person name="Moreira D."/>
            <person name="Rodriguez-Valera F."/>
            <person name="Lopez-Garcia P."/>
        </authorList>
    </citation>
    <scope>NUCLEOTIDE SEQUENCE</scope>
</reference>
<dbReference type="Pfam" id="PF02826">
    <property type="entry name" value="2-Hacid_dh_C"/>
    <property type="match status" value="1"/>
</dbReference>
<accession>A0A075FRZ2</accession>
<dbReference type="EMBL" id="KF900360">
    <property type="protein sequence ID" value="AIE92256.1"/>
    <property type="molecule type" value="Genomic_DNA"/>
</dbReference>
<evidence type="ECO:0000313" key="7">
    <source>
        <dbReference type="EMBL" id="AIE92256.1"/>
    </source>
</evidence>
<name>A0A075FRZ2_9EURY</name>
<comment type="similarity">
    <text evidence="1 4">Belongs to the D-isomer specific 2-hydroxyacid dehydrogenase family.</text>
</comment>
<evidence type="ECO:0000259" key="5">
    <source>
        <dbReference type="Pfam" id="PF00389"/>
    </source>
</evidence>
<dbReference type="InterPro" id="IPR036291">
    <property type="entry name" value="NAD(P)-bd_dom_sf"/>
</dbReference>